<dbReference type="SUPFAM" id="SSF140453">
    <property type="entry name" value="EsxAB dimer-like"/>
    <property type="match status" value="1"/>
</dbReference>
<evidence type="ECO:0000313" key="2">
    <source>
        <dbReference type="EMBL" id="MFI2319216.1"/>
    </source>
</evidence>
<comment type="similarity">
    <text evidence="1">Belongs to the WXG100 family.</text>
</comment>
<accession>A0ABW7WAN9</accession>
<dbReference type="InterPro" id="IPR036689">
    <property type="entry name" value="ESAT-6-like_sf"/>
</dbReference>
<dbReference type="NCBIfam" id="TIGR03930">
    <property type="entry name" value="WXG100_ESAT6"/>
    <property type="match status" value="1"/>
</dbReference>
<organism evidence="2 3">
    <name type="scientific">Nocardia beijingensis</name>
    <dbReference type="NCBI Taxonomy" id="95162"/>
    <lineage>
        <taxon>Bacteria</taxon>
        <taxon>Bacillati</taxon>
        <taxon>Actinomycetota</taxon>
        <taxon>Actinomycetes</taxon>
        <taxon>Mycobacteriales</taxon>
        <taxon>Nocardiaceae</taxon>
        <taxon>Nocardia</taxon>
    </lineage>
</organism>
<protein>
    <recommendedName>
        <fullName evidence="1">ESAT-6-like protein</fullName>
    </recommendedName>
</protein>
<dbReference type="GeneID" id="96241466"/>
<keyword evidence="3" id="KW-1185">Reference proteome</keyword>
<reference evidence="2 3" key="1">
    <citation type="submission" date="2024-10" db="EMBL/GenBank/DDBJ databases">
        <title>The Natural Products Discovery Center: Release of the First 8490 Sequenced Strains for Exploring Actinobacteria Biosynthetic Diversity.</title>
        <authorList>
            <person name="Kalkreuter E."/>
            <person name="Kautsar S.A."/>
            <person name="Yang D."/>
            <person name="Bader C.D."/>
            <person name="Teijaro C.N."/>
            <person name="Fluegel L."/>
            <person name="Davis C.M."/>
            <person name="Simpson J.R."/>
            <person name="Lauterbach L."/>
            <person name="Steele A.D."/>
            <person name="Gui C."/>
            <person name="Meng S."/>
            <person name="Li G."/>
            <person name="Viehrig K."/>
            <person name="Ye F."/>
            <person name="Su P."/>
            <person name="Kiefer A.F."/>
            <person name="Nichols A."/>
            <person name="Cepeda A.J."/>
            <person name="Yan W."/>
            <person name="Fan B."/>
            <person name="Jiang Y."/>
            <person name="Adhikari A."/>
            <person name="Zheng C.-J."/>
            <person name="Schuster L."/>
            <person name="Cowan T.M."/>
            <person name="Smanski M.J."/>
            <person name="Chevrette M.G."/>
            <person name="De Carvalho L.P.S."/>
            <person name="Shen B."/>
        </authorList>
    </citation>
    <scope>NUCLEOTIDE SEQUENCE [LARGE SCALE GENOMIC DNA]</scope>
    <source>
        <strain evidence="2 3">NPDC019626</strain>
    </source>
</reference>
<evidence type="ECO:0000256" key="1">
    <source>
        <dbReference type="RuleBase" id="RU362001"/>
    </source>
</evidence>
<dbReference type="RefSeq" id="WP_067807284.1">
    <property type="nucleotide sequence ID" value="NZ_JBEORE010000032.1"/>
</dbReference>
<dbReference type="Proteomes" id="UP001611450">
    <property type="component" value="Unassembled WGS sequence"/>
</dbReference>
<gene>
    <name evidence="2" type="ORF">ACH47G_01890</name>
</gene>
<proteinExistence type="inferred from homology"/>
<name>A0ABW7WAN9_9NOCA</name>
<dbReference type="Gene3D" id="1.10.287.1060">
    <property type="entry name" value="ESAT-6-like"/>
    <property type="match status" value="1"/>
</dbReference>
<dbReference type="InterPro" id="IPR010310">
    <property type="entry name" value="T7SS_ESAT-6-like"/>
</dbReference>
<dbReference type="EMBL" id="JBIRXV010000001">
    <property type="protein sequence ID" value="MFI2319216.1"/>
    <property type="molecule type" value="Genomic_DNA"/>
</dbReference>
<dbReference type="Pfam" id="PF06013">
    <property type="entry name" value="WXG100"/>
    <property type="match status" value="1"/>
</dbReference>
<sequence length="102" mass="10763">MTEYRVDLAHLEDVTKHIESLNAFVADSLTEIDERIATVQGNWSGAAADAHAQAHADWIAAAQKIHNGLQDLRAAAAAARKEYDAATAANLSLLGRGAGAAR</sequence>
<comment type="caution">
    <text evidence="2">The sequence shown here is derived from an EMBL/GenBank/DDBJ whole genome shotgun (WGS) entry which is preliminary data.</text>
</comment>
<evidence type="ECO:0000313" key="3">
    <source>
        <dbReference type="Proteomes" id="UP001611450"/>
    </source>
</evidence>